<evidence type="ECO:0000313" key="2">
    <source>
        <dbReference type="EMBL" id="GKH72226.1"/>
    </source>
</evidence>
<evidence type="ECO:0000256" key="1">
    <source>
        <dbReference type="SAM" id="Phobius"/>
    </source>
</evidence>
<evidence type="ECO:0000313" key="15">
    <source>
        <dbReference type="Proteomes" id="UP000434916"/>
    </source>
</evidence>
<dbReference type="Proteomes" id="UP000434916">
    <property type="component" value="Unassembled WGS sequence"/>
</dbReference>
<dbReference type="EMBL" id="QSEF01000001">
    <property type="protein sequence ID" value="RGZ51884.1"/>
    <property type="molecule type" value="Genomic_DNA"/>
</dbReference>
<reference evidence="15 16" key="2">
    <citation type="journal article" date="2019" name="Nat. Med.">
        <title>A library of human gut bacterial isolates paired with longitudinal multiomics data enables mechanistic microbiome research.</title>
        <authorList>
            <person name="Poyet M."/>
            <person name="Groussin M."/>
            <person name="Gibbons S.M."/>
            <person name="Avila-Pacheco J."/>
            <person name="Jiang X."/>
            <person name="Kearney S.M."/>
            <person name="Perrotta A.R."/>
            <person name="Berdy B."/>
            <person name="Zhao S."/>
            <person name="Lieberman T.D."/>
            <person name="Swanson P.K."/>
            <person name="Smith M."/>
            <person name="Roesemann S."/>
            <person name="Alexander J.E."/>
            <person name="Rich S.A."/>
            <person name="Livny J."/>
            <person name="Vlamakis H."/>
            <person name="Clish C."/>
            <person name="Bullock K."/>
            <person name="Deik A."/>
            <person name="Scott J."/>
            <person name="Pierce K.A."/>
            <person name="Xavier R.J."/>
            <person name="Alm E.J."/>
        </authorList>
    </citation>
    <scope>NUCLEOTIDE SEQUENCE [LARGE SCALE GENOMIC DNA]</scope>
    <source>
        <strain evidence="6 18">BIOML-A11</strain>
        <strain evidence="5 17">BIOML-A16</strain>
        <strain evidence="3 16">BIOML-A25</strain>
        <strain evidence="4 15">BIOML-A29</strain>
    </source>
</reference>
<evidence type="ECO:0000313" key="18">
    <source>
        <dbReference type="Proteomes" id="UP000482671"/>
    </source>
</evidence>
<dbReference type="Proteomes" id="UP000482671">
    <property type="component" value="Unassembled WGS sequence"/>
</dbReference>
<gene>
    <name evidence="2" type="ORF">CE91St3_20890</name>
    <name evidence="10" type="ORF">DW191_02970</name>
    <name evidence="9" type="ORF">DW828_04225</name>
    <name evidence="8" type="ORF">DW986_00980</name>
    <name evidence="7" type="ORF">DXB61_03850</name>
    <name evidence="3" type="ORF">GMD66_02395</name>
    <name evidence="4" type="ORF">GMD82_11175</name>
    <name evidence="5" type="ORF">GMD92_03590</name>
    <name evidence="6" type="ORF">GME02_15070</name>
</gene>
<dbReference type="Proteomes" id="UP000437446">
    <property type="component" value="Unassembled WGS sequence"/>
</dbReference>
<sequence length="75" mass="9218">MNWIHIYKKIRTVWIRFGNLLNKITSPILLGITYFLILTPIAWLYRLFNRTEEEQDSTMNERVKTYSKEDFIHPW</sequence>
<dbReference type="EMBL" id="WNDA01000004">
    <property type="protein sequence ID" value="MTU68185.1"/>
    <property type="molecule type" value="Genomic_DNA"/>
</dbReference>
<evidence type="ECO:0000313" key="4">
    <source>
        <dbReference type="EMBL" id="MTU40020.1"/>
    </source>
</evidence>
<evidence type="ECO:0000313" key="9">
    <source>
        <dbReference type="EMBL" id="RHC88563.1"/>
    </source>
</evidence>
<evidence type="ECO:0000313" key="6">
    <source>
        <dbReference type="EMBL" id="MTV02933.1"/>
    </source>
</evidence>
<dbReference type="EMBL" id="QRKC01000001">
    <property type="protein sequence ID" value="RHH80102.1"/>
    <property type="molecule type" value="Genomic_DNA"/>
</dbReference>
<dbReference type="Proteomes" id="UP000283732">
    <property type="component" value="Unassembled WGS sequence"/>
</dbReference>
<evidence type="ECO:0000313" key="14">
    <source>
        <dbReference type="Proteomes" id="UP000286260"/>
    </source>
</evidence>
<keyword evidence="1" id="KW-1133">Transmembrane helix</keyword>
<dbReference type="EMBL" id="WNCN01000013">
    <property type="protein sequence ID" value="MTU40020.1"/>
    <property type="molecule type" value="Genomic_DNA"/>
</dbReference>
<name>A0A351E5K0_9BACT</name>
<dbReference type="Proteomes" id="UP000286260">
    <property type="component" value="Unassembled WGS sequence"/>
</dbReference>
<dbReference type="STRING" id="46503.ERS852463_01239"/>
<dbReference type="Proteomes" id="UP000448908">
    <property type="component" value="Unassembled WGS sequence"/>
</dbReference>
<feature type="transmembrane region" description="Helical" evidence="1">
    <location>
        <begin position="24"/>
        <end position="45"/>
    </location>
</feature>
<evidence type="ECO:0000313" key="8">
    <source>
        <dbReference type="EMBL" id="RGZ51884.1"/>
    </source>
</evidence>
<accession>A0A351E5K0</accession>
<dbReference type="Proteomes" id="UP001055114">
    <property type="component" value="Unassembled WGS sequence"/>
</dbReference>
<evidence type="ECO:0000313" key="7">
    <source>
        <dbReference type="EMBL" id="RGN53302.1"/>
    </source>
</evidence>
<organism evidence="9 14">
    <name type="scientific">Parabacteroides merdae</name>
    <dbReference type="NCBI Taxonomy" id="46503"/>
    <lineage>
        <taxon>Bacteria</taxon>
        <taxon>Pseudomonadati</taxon>
        <taxon>Bacteroidota</taxon>
        <taxon>Bacteroidia</taxon>
        <taxon>Bacteroidales</taxon>
        <taxon>Tannerellaceae</taxon>
        <taxon>Parabacteroides</taxon>
    </lineage>
</organism>
<reference evidence="11 12" key="1">
    <citation type="submission" date="2018-08" db="EMBL/GenBank/DDBJ databases">
        <title>A genome reference for cultivated species of the human gut microbiota.</title>
        <authorList>
            <person name="Zou Y."/>
            <person name="Xue W."/>
            <person name="Luo G."/>
        </authorList>
    </citation>
    <scope>NUCLEOTIDE SEQUENCE [LARGE SCALE GENOMIC DNA]</scope>
    <source>
        <strain evidence="10 12">AM16-50</strain>
        <strain evidence="9 14">AM34-17</strain>
        <strain evidence="8 13">AM50-15</strain>
        <strain evidence="7 11">OM05-11AA</strain>
    </source>
</reference>
<dbReference type="EMBL" id="WNDD01000017">
    <property type="protein sequence ID" value="MTV02933.1"/>
    <property type="molecule type" value="Genomic_DNA"/>
</dbReference>
<keyword evidence="1" id="KW-0472">Membrane</keyword>
<dbReference type="EMBL" id="QSII01000004">
    <property type="protein sequence ID" value="RHC88563.1"/>
    <property type="molecule type" value="Genomic_DNA"/>
</dbReference>
<dbReference type="AlphaFoldDB" id="A0A351E5K0"/>
<dbReference type="OrthoDB" id="677995at2"/>
<reference evidence="2" key="3">
    <citation type="submission" date="2022-01" db="EMBL/GenBank/DDBJ databases">
        <title>Novel bile acid biosynthetic pathways are enriched in the microbiome of centenarians.</title>
        <authorList>
            <person name="Sato Y."/>
            <person name="Atarashi K."/>
            <person name="Plichta R.D."/>
            <person name="Arai Y."/>
            <person name="Sasajima S."/>
            <person name="Kearney M.S."/>
            <person name="Suda W."/>
            <person name="Takeshita K."/>
            <person name="Sasaki T."/>
            <person name="Okamoto S."/>
            <person name="Skelly N.A."/>
            <person name="Okamura Y."/>
            <person name="Vlamakis H."/>
            <person name="Li Y."/>
            <person name="Tanoue T."/>
            <person name="Takei H."/>
            <person name="Nittono H."/>
            <person name="Narushima S."/>
            <person name="Irie J."/>
            <person name="Itoh H."/>
            <person name="Moriya K."/>
            <person name="Sugiura Y."/>
            <person name="Suematsu M."/>
            <person name="Moritoki N."/>
            <person name="Shibata S."/>
            <person name="Littman R.D."/>
            <person name="Fischbach A.M."/>
            <person name="Uwamino Y."/>
            <person name="Inoue T."/>
            <person name="Honda A."/>
            <person name="Hattori M."/>
            <person name="Murai T."/>
            <person name="Xavier J.R."/>
            <person name="Hirose N."/>
            <person name="Honda K."/>
        </authorList>
    </citation>
    <scope>NUCLEOTIDE SEQUENCE</scope>
    <source>
        <strain evidence="2">CE91-St3</strain>
    </source>
</reference>
<dbReference type="EMBL" id="QSUP01000003">
    <property type="protein sequence ID" value="RGN53302.1"/>
    <property type="molecule type" value="Genomic_DNA"/>
</dbReference>
<keyword evidence="15" id="KW-1185">Reference proteome</keyword>
<evidence type="ECO:0000313" key="11">
    <source>
        <dbReference type="Proteomes" id="UP000261088"/>
    </source>
</evidence>
<proteinExistence type="predicted"/>
<comment type="caution">
    <text evidence="9">The sequence shown here is derived from an EMBL/GenBank/DDBJ whole genome shotgun (WGS) entry which is preliminary data.</text>
</comment>
<dbReference type="EMBL" id="WNCR01000001">
    <property type="protein sequence ID" value="MTU28085.1"/>
    <property type="molecule type" value="Genomic_DNA"/>
</dbReference>
<dbReference type="GeneID" id="49203999"/>
<dbReference type="Proteomes" id="UP000285173">
    <property type="component" value="Unassembled WGS sequence"/>
</dbReference>
<dbReference type="EMBL" id="BQNZ01000002">
    <property type="protein sequence ID" value="GKH72226.1"/>
    <property type="molecule type" value="Genomic_DNA"/>
</dbReference>
<dbReference type="Proteomes" id="UP000261088">
    <property type="component" value="Unassembled WGS sequence"/>
</dbReference>
<evidence type="ECO:0000313" key="5">
    <source>
        <dbReference type="EMBL" id="MTU68185.1"/>
    </source>
</evidence>
<keyword evidence="1" id="KW-0812">Transmembrane</keyword>
<evidence type="ECO:0000313" key="12">
    <source>
        <dbReference type="Proteomes" id="UP000283732"/>
    </source>
</evidence>
<evidence type="ECO:0000313" key="3">
    <source>
        <dbReference type="EMBL" id="MTU28085.1"/>
    </source>
</evidence>
<protein>
    <submittedName>
        <fullName evidence="9">Uncharacterized protein</fullName>
    </submittedName>
</protein>
<dbReference type="RefSeq" id="WP_005633325.1">
    <property type="nucleotide sequence ID" value="NZ_BAABYG010000001.1"/>
</dbReference>
<evidence type="ECO:0000313" key="10">
    <source>
        <dbReference type="EMBL" id="RHH80102.1"/>
    </source>
</evidence>
<evidence type="ECO:0000313" key="16">
    <source>
        <dbReference type="Proteomes" id="UP000437446"/>
    </source>
</evidence>
<evidence type="ECO:0000313" key="17">
    <source>
        <dbReference type="Proteomes" id="UP000448908"/>
    </source>
</evidence>
<evidence type="ECO:0000313" key="13">
    <source>
        <dbReference type="Proteomes" id="UP000285173"/>
    </source>
</evidence>